<feature type="coiled-coil region" evidence="6">
    <location>
        <begin position="217"/>
        <end position="244"/>
    </location>
</feature>
<keyword evidence="3 7" id="KW-0812">Transmembrane</keyword>
<name>A0AA37H7B0_9HYPH</name>
<keyword evidence="10" id="KW-1185">Reference proteome</keyword>
<feature type="transmembrane region" description="Helical" evidence="7">
    <location>
        <begin position="41"/>
        <end position="61"/>
    </location>
</feature>
<dbReference type="AlphaFoldDB" id="A0AA37H7B0"/>
<feature type="domain" description="Polysaccharide chain length determinant N-terminal" evidence="8">
    <location>
        <begin position="30"/>
        <end position="118"/>
    </location>
</feature>
<organism evidence="9 10">
    <name type="scientific">Methylobacterium frigidaeris</name>
    <dbReference type="NCBI Taxonomy" id="2038277"/>
    <lineage>
        <taxon>Bacteria</taxon>
        <taxon>Pseudomonadati</taxon>
        <taxon>Pseudomonadota</taxon>
        <taxon>Alphaproteobacteria</taxon>
        <taxon>Hyphomicrobiales</taxon>
        <taxon>Methylobacteriaceae</taxon>
        <taxon>Methylobacterium</taxon>
    </lineage>
</organism>
<dbReference type="Proteomes" id="UP001055286">
    <property type="component" value="Unassembled WGS sequence"/>
</dbReference>
<keyword evidence="4 7" id="KW-1133">Transmembrane helix</keyword>
<dbReference type="RefSeq" id="WP_238189796.1">
    <property type="nucleotide sequence ID" value="NZ_BPQJ01000003.1"/>
</dbReference>
<dbReference type="GO" id="GO:0004713">
    <property type="term" value="F:protein tyrosine kinase activity"/>
    <property type="evidence" value="ECO:0007669"/>
    <property type="project" value="TreeGrafter"/>
</dbReference>
<evidence type="ECO:0000256" key="7">
    <source>
        <dbReference type="SAM" id="Phobius"/>
    </source>
</evidence>
<accession>A0AA37H7B0</accession>
<dbReference type="Pfam" id="PF02706">
    <property type="entry name" value="Wzz"/>
    <property type="match status" value="1"/>
</dbReference>
<proteinExistence type="predicted"/>
<reference evidence="9" key="2">
    <citation type="submission" date="2021-08" db="EMBL/GenBank/DDBJ databases">
        <authorList>
            <person name="Tani A."/>
            <person name="Ola A."/>
            <person name="Ogura Y."/>
            <person name="Katsura K."/>
            <person name="Hayashi T."/>
        </authorList>
    </citation>
    <scope>NUCLEOTIDE SEQUENCE</scope>
    <source>
        <strain evidence="9">JCM 32048</strain>
    </source>
</reference>
<dbReference type="EMBL" id="BPQJ01000003">
    <property type="protein sequence ID" value="GJD60762.1"/>
    <property type="molecule type" value="Genomic_DNA"/>
</dbReference>
<evidence type="ECO:0000313" key="9">
    <source>
        <dbReference type="EMBL" id="GJD60762.1"/>
    </source>
</evidence>
<keyword evidence="2" id="KW-1003">Cell membrane</keyword>
<dbReference type="GO" id="GO:0005886">
    <property type="term" value="C:plasma membrane"/>
    <property type="evidence" value="ECO:0007669"/>
    <property type="project" value="UniProtKB-SubCell"/>
</dbReference>
<feature type="transmembrane region" description="Helical" evidence="7">
    <location>
        <begin position="447"/>
        <end position="470"/>
    </location>
</feature>
<reference evidence="9" key="1">
    <citation type="journal article" date="2016" name="Front. Microbiol.">
        <title>Genome Sequence of the Piezophilic, Mesophilic Sulfate-Reducing Bacterium Desulfovibrio indicus J2T.</title>
        <authorList>
            <person name="Cao J."/>
            <person name="Maignien L."/>
            <person name="Shao Z."/>
            <person name="Alain K."/>
            <person name="Jebbar M."/>
        </authorList>
    </citation>
    <scope>NUCLEOTIDE SEQUENCE</scope>
    <source>
        <strain evidence="9">JCM 32048</strain>
    </source>
</reference>
<evidence type="ECO:0000313" key="10">
    <source>
        <dbReference type="Proteomes" id="UP001055286"/>
    </source>
</evidence>
<dbReference type="InterPro" id="IPR027417">
    <property type="entry name" value="P-loop_NTPase"/>
</dbReference>
<dbReference type="PANTHER" id="PTHR32309">
    <property type="entry name" value="TYROSINE-PROTEIN KINASE"/>
    <property type="match status" value="1"/>
</dbReference>
<evidence type="ECO:0000256" key="4">
    <source>
        <dbReference type="ARBA" id="ARBA00022989"/>
    </source>
</evidence>
<keyword evidence="5 7" id="KW-0472">Membrane</keyword>
<dbReference type="InterPro" id="IPR003856">
    <property type="entry name" value="LPS_length_determ_N"/>
</dbReference>
<comment type="caution">
    <text evidence="9">The sequence shown here is derived from an EMBL/GenBank/DDBJ whole genome shotgun (WGS) entry which is preliminary data.</text>
</comment>
<evidence type="ECO:0000259" key="8">
    <source>
        <dbReference type="Pfam" id="PF02706"/>
    </source>
</evidence>
<evidence type="ECO:0000256" key="6">
    <source>
        <dbReference type="SAM" id="Coils"/>
    </source>
</evidence>
<keyword evidence="6" id="KW-0175">Coiled coil</keyword>
<dbReference type="SUPFAM" id="SSF52540">
    <property type="entry name" value="P-loop containing nucleoside triphosphate hydrolases"/>
    <property type="match status" value="1"/>
</dbReference>
<evidence type="ECO:0000256" key="2">
    <source>
        <dbReference type="ARBA" id="ARBA00022475"/>
    </source>
</evidence>
<protein>
    <recommendedName>
        <fullName evidence="8">Polysaccharide chain length determinant N-terminal domain-containing protein</fullName>
    </recommendedName>
</protein>
<comment type="subcellular location">
    <subcellularLocation>
        <location evidence="1">Cell membrane</location>
        <topology evidence="1">Multi-pass membrane protein</topology>
    </subcellularLocation>
</comment>
<gene>
    <name evidence="9" type="ORF">MPEAHAMD_0901</name>
</gene>
<evidence type="ECO:0000256" key="3">
    <source>
        <dbReference type="ARBA" id="ARBA00022692"/>
    </source>
</evidence>
<dbReference type="InterPro" id="IPR050445">
    <property type="entry name" value="Bact_polysacc_biosynth/exp"/>
</dbReference>
<evidence type="ECO:0000256" key="5">
    <source>
        <dbReference type="ARBA" id="ARBA00023136"/>
    </source>
</evidence>
<evidence type="ECO:0000256" key="1">
    <source>
        <dbReference type="ARBA" id="ARBA00004651"/>
    </source>
</evidence>
<dbReference type="PANTHER" id="PTHR32309:SF13">
    <property type="entry name" value="FERRIC ENTEROBACTIN TRANSPORT PROTEIN FEPE"/>
    <property type="match status" value="1"/>
</dbReference>
<dbReference type="Gene3D" id="3.40.50.300">
    <property type="entry name" value="P-loop containing nucleotide triphosphate hydrolases"/>
    <property type="match status" value="1"/>
</dbReference>
<sequence length="717" mass="77223">MTMVENVRNGLLIGAVPRREEGREPWFLDPREILRTVRLRWLTVLLPVVLCLAAAAAWTQLNPPQYAASTQILIDPRGLQVVKDGLTPPDQASDASLLLVDSQLRVLTSDDVLGRAVDRFDLTQDPEFQGRETLLGAIKGLVARLTGRTEPPADPRLTALRILRDRVGARRLERSFVLELGVTSEDREKAARLARGIAETYLARDAATRSDTTRRAGEAIEGRLAELREALRQAEDKAQAFRAKRNIVGTRSQLVSEQQLTQLSDQLGAARAKALEAGARLRQIESVLSGGRFDSANEIVQNPTITALRGQLAGVERLRADAEETLGRRHPSYMAAVVQEKALRAAIEAEIRRIAAASRNDFEAAQASARVLTTTLDRRKAEALKVGDDFVQLRELERQVEASRAVYEAFLVRARELQEQQRLDTSASRIISPASPPEKRIGPPTPVVFGAALVAGLGLGLVGSLGLELLAGRVRSRRRLEGHLGRTGLDALPRAPRKAASAAALRADFGTTRGDGAYEVALARLRHRLAAEPGAKLDGKSGGKSGGNPLVVLVTAGDDRAGKSVLARSLALSAAADRERVILVDADPKGLLTRDLGAAAPRDLAGTLRARAPLADALVPLPSGLRVLPRPSDLPRDLAGHFADALLRSDADVVVVDLGLVGGDVVTERLIADERIPALLLAVSARRGRLSAVDRALTAIGPNRRPRLVVTDADLRK</sequence>